<reference evidence="2" key="1">
    <citation type="submission" date="2014-12" db="EMBL/GenBank/DDBJ databases">
        <title>Insight into the proteome of Arion vulgaris.</title>
        <authorList>
            <person name="Aradska J."/>
            <person name="Bulat T."/>
            <person name="Smidak R."/>
            <person name="Sarate P."/>
            <person name="Gangsoo J."/>
            <person name="Sialana F."/>
            <person name="Bilban M."/>
            <person name="Lubec G."/>
        </authorList>
    </citation>
    <scope>NUCLEOTIDE SEQUENCE</scope>
    <source>
        <tissue evidence="2">Skin</tissue>
    </source>
</reference>
<protein>
    <submittedName>
        <fullName evidence="2">Uncharacterized protein</fullName>
    </submittedName>
</protein>
<keyword evidence="1" id="KW-0472">Membrane</keyword>
<organism evidence="2">
    <name type="scientific">Arion vulgaris</name>
    <dbReference type="NCBI Taxonomy" id="1028688"/>
    <lineage>
        <taxon>Eukaryota</taxon>
        <taxon>Metazoa</taxon>
        <taxon>Spiralia</taxon>
        <taxon>Lophotrochozoa</taxon>
        <taxon>Mollusca</taxon>
        <taxon>Gastropoda</taxon>
        <taxon>Heterobranchia</taxon>
        <taxon>Euthyneura</taxon>
        <taxon>Panpulmonata</taxon>
        <taxon>Eupulmonata</taxon>
        <taxon>Stylommatophora</taxon>
        <taxon>Helicina</taxon>
        <taxon>Arionoidea</taxon>
        <taxon>Arionidae</taxon>
        <taxon>Arion</taxon>
    </lineage>
</organism>
<dbReference type="AlphaFoldDB" id="A0A0B7BVA8"/>
<feature type="non-terminal residue" evidence="2">
    <location>
        <position position="86"/>
    </location>
</feature>
<accession>A0A0B7BVA8</accession>
<feature type="non-terminal residue" evidence="2">
    <location>
        <position position="1"/>
    </location>
</feature>
<dbReference type="EMBL" id="HACG01049992">
    <property type="protein sequence ID" value="CEK96857.1"/>
    <property type="molecule type" value="Transcribed_RNA"/>
</dbReference>
<evidence type="ECO:0000256" key="1">
    <source>
        <dbReference type="SAM" id="Phobius"/>
    </source>
</evidence>
<feature type="transmembrane region" description="Helical" evidence="1">
    <location>
        <begin position="42"/>
        <end position="61"/>
    </location>
</feature>
<sequence>LQFSSILLINFLSYRINLYILHLPTQQPSQCSHGDTVSKCSWLTYLLSLTLVAAPAYLSVIELRQIYNWKISPISLDEKRIKEYKS</sequence>
<proteinExistence type="predicted"/>
<gene>
    <name evidence="2" type="primary">ORF213742</name>
</gene>
<keyword evidence="1" id="KW-1133">Transmembrane helix</keyword>
<name>A0A0B7BVA8_9EUPU</name>
<evidence type="ECO:0000313" key="2">
    <source>
        <dbReference type="EMBL" id="CEK96857.1"/>
    </source>
</evidence>
<keyword evidence="1" id="KW-0812">Transmembrane</keyword>